<name>A0A8T2P0P0_9TELE</name>
<dbReference type="EMBL" id="JAFBMS010000024">
    <property type="protein sequence ID" value="KAG9343212.1"/>
    <property type="molecule type" value="Genomic_DNA"/>
</dbReference>
<organism evidence="1 2">
    <name type="scientific">Albula glossodonta</name>
    <name type="common">roundjaw bonefish</name>
    <dbReference type="NCBI Taxonomy" id="121402"/>
    <lineage>
        <taxon>Eukaryota</taxon>
        <taxon>Metazoa</taxon>
        <taxon>Chordata</taxon>
        <taxon>Craniata</taxon>
        <taxon>Vertebrata</taxon>
        <taxon>Euteleostomi</taxon>
        <taxon>Actinopterygii</taxon>
        <taxon>Neopterygii</taxon>
        <taxon>Teleostei</taxon>
        <taxon>Albuliformes</taxon>
        <taxon>Albulidae</taxon>
        <taxon>Albula</taxon>
    </lineage>
</organism>
<accession>A0A8T2P0P0</accession>
<dbReference type="AlphaFoldDB" id="A0A8T2P0P0"/>
<sequence>MQPQAPPTPTQALSTLFWPRGGRKPLAAVATQLGNISVYITTLQLVLSPAPWGLLAHAMGGQVIGPGERTLAKVALERTLARVLSEMTRQLIGAGKLPTASFPAAVVRALGVGFATTSESTGVCRRPFPRPGAASSLRLGFHQLEWRRRWREEYPLRGGRHPEPVLVQAELVGALIVELHRSWMRVREARGRVVALREGHRAAHTLLAVGAHWTLWTKRRGHAACGLW</sequence>
<evidence type="ECO:0000313" key="1">
    <source>
        <dbReference type="EMBL" id="KAG9343212.1"/>
    </source>
</evidence>
<gene>
    <name evidence="1" type="ORF">JZ751_014191</name>
</gene>
<proteinExistence type="predicted"/>
<dbReference type="Proteomes" id="UP000824540">
    <property type="component" value="Unassembled WGS sequence"/>
</dbReference>
<evidence type="ECO:0000313" key="2">
    <source>
        <dbReference type="Proteomes" id="UP000824540"/>
    </source>
</evidence>
<reference evidence="1" key="1">
    <citation type="thesis" date="2021" institute="BYU ScholarsArchive" country="Provo, UT, USA">
        <title>Applications of and Algorithms for Genome Assembly and Genomic Analyses with an Emphasis on Marine Teleosts.</title>
        <authorList>
            <person name="Pickett B.D."/>
        </authorList>
    </citation>
    <scope>NUCLEOTIDE SEQUENCE</scope>
    <source>
        <strain evidence="1">HI-2016</strain>
    </source>
</reference>
<protein>
    <submittedName>
        <fullName evidence="1">Uncharacterized protein</fullName>
    </submittedName>
</protein>
<keyword evidence="2" id="KW-1185">Reference proteome</keyword>
<comment type="caution">
    <text evidence="1">The sequence shown here is derived from an EMBL/GenBank/DDBJ whole genome shotgun (WGS) entry which is preliminary data.</text>
</comment>